<dbReference type="InterPro" id="IPR011053">
    <property type="entry name" value="Single_hybrid_motif"/>
</dbReference>
<dbReference type="Proteomes" id="UP000592181">
    <property type="component" value="Unassembled WGS sequence"/>
</dbReference>
<keyword evidence="5" id="KW-0092">Biotin</keyword>
<feature type="domain" description="Biotin carboxylation" evidence="10">
    <location>
        <begin position="32"/>
        <end position="478"/>
    </location>
</feature>
<dbReference type="SMART" id="SM00878">
    <property type="entry name" value="Biotin_carb_C"/>
    <property type="match status" value="1"/>
</dbReference>
<dbReference type="PANTHER" id="PTHR18866:SF126">
    <property type="entry name" value="BIOTIN CARBOXYLASE"/>
    <property type="match status" value="1"/>
</dbReference>
<dbReference type="SUPFAM" id="SSF51230">
    <property type="entry name" value="Single hybrid motif"/>
    <property type="match status" value="1"/>
</dbReference>
<dbReference type="Pfam" id="PF00364">
    <property type="entry name" value="Biotin_lipoyl"/>
    <property type="match status" value="1"/>
</dbReference>
<dbReference type="EMBL" id="JACBZX010000001">
    <property type="protein sequence ID" value="NYG37770.1"/>
    <property type="molecule type" value="Genomic_DNA"/>
</dbReference>
<dbReference type="EC" id="6.4.1.3" evidence="11"/>
<feature type="domain" description="Lipoyl-binding" evidence="8">
    <location>
        <begin position="638"/>
        <end position="719"/>
    </location>
</feature>
<keyword evidence="12" id="KW-1185">Reference proteome</keyword>
<evidence type="ECO:0000256" key="7">
    <source>
        <dbReference type="SAM" id="MobiDB-lite"/>
    </source>
</evidence>
<feature type="compositionally biased region" description="Polar residues" evidence="7">
    <location>
        <begin position="1"/>
        <end position="10"/>
    </location>
</feature>
<dbReference type="SUPFAM" id="SSF52440">
    <property type="entry name" value="PreATP-grasp domain"/>
    <property type="match status" value="1"/>
</dbReference>
<feature type="domain" description="ATP-grasp" evidence="9">
    <location>
        <begin position="138"/>
        <end position="342"/>
    </location>
</feature>
<evidence type="ECO:0000256" key="6">
    <source>
        <dbReference type="PROSITE-ProRule" id="PRU00409"/>
    </source>
</evidence>
<dbReference type="Pfam" id="PF00289">
    <property type="entry name" value="Biotin_carb_N"/>
    <property type="match status" value="1"/>
</dbReference>
<dbReference type="SUPFAM" id="SSF56059">
    <property type="entry name" value="Glutathione synthetase ATP-binding domain-like"/>
    <property type="match status" value="1"/>
</dbReference>
<dbReference type="InterPro" id="IPR011764">
    <property type="entry name" value="Biotin_carboxylation_dom"/>
</dbReference>
<comment type="cofactor">
    <cofactor evidence="1">
        <name>biotin</name>
        <dbReference type="ChEBI" id="CHEBI:57586"/>
    </cofactor>
</comment>
<dbReference type="InterPro" id="IPR005482">
    <property type="entry name" value="Biotin_COase_C"/>
</dbReference>
<evidence type="ECO:0000256" key="2">
    <source>
        <dbReference type="ARBA" id="ARBA00022598"/>
    </source>
</evidence>
<evidence type="ECO:0000313" key="11">
    <source>
        <dbReference type="EMBL" id="NYG37770.1"/>
    </source>
</evidence>
<reference evidence="11 12" key="1">
    <citation type="submission" date="2020-07" db="EMBL/GenBank/DDBJ databases">
        <title>Sequencing the genomes of 1000 actinobacteria strains.</title>
        <authorList>
            <person name="Klenk H.-P."/>
        </authorList>
    </citation>
    <scope>NUCLEOTIDE SEQUENCE [LARGE SCALE GENOMIC DNA]</scope>
    <source>
        <strain evidence="11 12">DSM 24723</strain>
    </source>
</reference>
<dbReference type="PROSITE" id="PS50979">
    <property type="entry name" value="BC"/>
    <property type="match status" value="1"/>
</dbReference>
<evidence type="ECO:0000256" key="5">
    <source>
        <dbReference type="ARBA" id="ARBA00023267"/>
    </source>
</evidence>
<evidence type="ECO:0000259" key="10">
    <source>
        <dbReference type="PROSITE" id="PS50979"/>
    </source>
</evidence>
<dbReference type="Gene3D" id="2.40.50.100">
    <property type="match status" value="1"/>
</dbReference>
<dbReference type="InterPro" id="IPR005479">
    <property type="entry name" value="CPAse_ATP-bd"/>
</dbReference>
<keyword evidence="4 6" id="KW-0067">ATP-binding</keyword>
<keyword evidence="3 6" id="KW-0547">Nucleotide-binding</keyword>
<dbReference type="PROSITE" id="PS00867">
    <property type="entry name" value="CPSASE_2"/>
    <property type="match status" value="1"/>
</dbReference>
<organism evidence="11 12">
    <name type="scientific">Janibacter alkaliphilus</name>
    <dbReference type="NCBI Taxonomy" id="1069963"/>
    <lineage>
        <taxon>Bacteria</taxon>
        <taxon>Bacillati</taxon>
        <taxon>Actinomycetota</taxon>
        <taxon>Actinomycetes</taxon>
        <taxon>Micrococcales</taxon>
        <taxon>Intrasporangiaceae</taxon>
        <taxon>Janibacter</taxon>
    </lineage>
</organism>
<evidence type="ECO:0000256" key="1">
    <source>
        <dbReference type="ARBA" id="ARBA00001953"/>
    </source>
</evidence>
<dbReference type="FunFam" id="2.40.50.100:FF:000003">
    <property type="entry name" value="Acetyl-CoA carboxylase biotin carboxyl carrier protein"/>
    <property type="match status" value="1"/>
</dbReference>
<dbReference type="InterPro" id="IPR011054">
    <property type="entry name" value="Rudment_hybrid_motif"/>
</dbReference>
<dbReference type="SUPFAM" id="SSF51246">
    <property type="entry name" value="Rudiment single hybrid motif"/>
    <property type="match status" value="1"/>
</dbReference>
<dbReference type="InterPro" id="IPR001882">
    <property type="entry name" value="Biotin_BS"/>
</dbReference>
<dbReference type="Pfam" id="PF02786">
    <property type="entry name" value="CPSase_L_D2"/>
    <property type="match status" value="1"/>
</dbReference>
<dbReference type="InterPro" id="IPR005481">
    <property type="entry name" value="BC-like_N"/>
</dbReference>
<comment type="caution">
    <text evidence="11">The sequence shown here is derived from an EMBL/GenBank/DDBJ whole genome shotgun (WGS) entry which is preliminary data.</text>
</comment>
<dbReference type="Pfam" id="PF02785">
    <property type="entry name" value="Biotin_carb_C"/>
    <property type="match status" value="1"/>
</dbReference>
<evidence type="ECO:0000259" key="9">
    <source>
        <dbReference type="PROSITE" id="PS50975"/>
    </source>
</evidence>
<dbReference type="InterPro" id="IPR011761">
    <property type="entry name" value="ATP-grasp"/>
</dbReference>
<dbReference type="InterPro" id="IPR000089">
    <property type="entry name" value="Biotin_lipoyl"/>
</dbReference>
<dbReference type="AlphaFoldDB" id="A0A852X8G5"/>
<evidence type="ECO:0000256" key="4">
    <source>
        <dbReference type="ARBA" id="ARBA00022840"/>
    </source>
</evidence>
<dbReference type="GO" id="GO:0004658">
    <property type="term" value="F:propionyl-CoA carboxylase activity"/>
    <property type="evidence" value="ECO:0007669"/>
    <property type="project" value="UniProtKB-EC"/>
</dbReference>
<dbReference type="PANTHER" id="PTHR18866">
    <property type="entry name" value="CARBOXYLASE:PYRUVATE/ACETYL-COA/PROPIONYL-COA CARBOXYLASE"/>
    <property type="match status" value="1"/>
</dbReference>
<evidence type="ECO:0000259" key="8">
    <source>
        <dbReference type="PROSITE" id="PS50968"/>
    </source>
</evidence>
<dbReference type="PROSITE" id="PS50975">
    <property type="entry name" value="ATP_GRASP"/>
    <property type="match status" value="1"/>
</dbReference>
<dbReference type="InterPro" id="IPR050856">
    <property type="entry name" value="Biotin_carboxylase_complex"/>
</dbReference>
<protein>
    <submittedName>
        <fullName evidence="11">Propionyl-CoA carboxylase alpha chain</fullName>
        <ecNumber evidence="11">6.4.1.3</ecNumber>
    </submittedName>
</protein>
<dbReference type="GO" id="GO:0046872">
    <property type="term" value="F:metal ion binding"/>
    <property type="evidence" value="ECO:0007669"/>
    <property type="project" value="InterPro"/>
</dbReference>
<dbReference type="CDD" id="cd06850">
    <property type="entry name" value="biotinyl_domain"/>
    <property type="match status" value="1"/>
</dbReference>
<dbReference type="PROSITE" id="PS00188">
    <property type="entry name" value="BIOTIN"/>
    <property type="match status" value="1"/>
</dbReference>
<name>A0A852X8G5_9MICO</name>
<proteinExistence type="predicted"/>
<dbReference type="RefSeq" id="WP_218875308.1">
    <property type="nucleotide sequence ID" value="NZ_JACBZX010000001.1"/>
</dbReference>
<evidence type="ECO:0000256" key="3">
    <source>
        <dbReference type="ARBA" id="ARBA00022741"/>
    </source>
</evidence>
<dbReference type="InterPro" id="IPR016185">
    <property type="entry name" value="PreATP-grasp_dom_sf"/>
</dbReference>
<keyword evidence="2 11" id="KW-0436">Ligase</keyword>
<dbReference type="GO" id="GO:0005524">
    <property type="term" value="F:ATP binding"/>
    <property type="evidence" value="ECO:0007669"/>
    <property type="project" value="UniProtKB-UniRule"/>
</dbReference>
<evidence type="ECO:0000313" key="12">
    <source>
        <dbReference type="Proteomes" id="UP000592181"/>
    </source>
</evidence>
<dbReference type="Gene3D" id="3.30.470.20">
    <property type="entry name" value="ATP-grasp fold, B domain"/>
    <property type="match status" value="1"/>
</dbReference>
<accession>A0A852X8G5</accession>
<gene>
    <name evidence="11" type="ORF">BJY28_002239</name>
</gene>
<dbReference type="PROSITE" id="PS50968">
    <property type="entry name" value="BIOTINYL_LIPOYL"/>
    <property type="match status" value="1"/>
</dbReference>
<sequence>MTDSLDSTPDTAHDAGRTPGATTARDLGPGRPVRTVLVANRGEIARRVIATCARRGLGTVAVFSDADADDPHVAEADAAVRLPGEAPAETYLRGDLIVAAARRAGADAIHPGYGFLSEDAGFAREVVAAGLTWIGPPPEAIEVMGSKIASKEAMRAAGVPVLDRLDPEHVEESQLPVLVKASAGGGGRGMRIVRALADLPEAIASASREAASAFGDLAVFCERYLETGHHVEVQVMADQHGTVWALGERECSLQRRHQKVVEEAPSPLVTRVGGDMRERILAAARTAAAAVGYVGAGTVELLATEDGDFSFLEMNTRLQVEHPVTECVTGTDLVALQLAMAQGERLTGPEPVATGWSVEARIYAEDPLDDWRPQTGTLELVDIPGVDTRFTVPPEHGIRLDSGVETGSVVGTRYDAMLAKVVSRAPTRAEAVRELAAAVRRARVHGVTTNQDLLVATLTHPEVVAGTADTGFYDRNPPAELTRGTGLDPWLAAVAAAADAARTAQAGRTPVPGVRTGFRNVVALPQRRRYRIGERELEVTYRQERDDWVLVPRVDDEGAQGTESVDGTQTAEATLGTGASAALPRLVRAEPGLVMLEVDGVQRRLQVHPLAGATSADGSTHARVAVTGAEGSCTLAEVPRFVDPSRLAPAGALVAPMPGTVAAVHVALGDDVVAGQPLLTLEAMKMEHTVSATVAGRVEALSAAAGETVDQGATLVVIDEQTDQQTDEQQEDEPA</sequence>
<feature type="region of interest" description="Disordered" evidence="7">
    <location>
        <begin position="1"/>
        <end position="30"/>
    </location>
</feature>